<comment type="caution">
    <text evidence="2">The sequence shown here is derived from an EMBL/GenBank/DDBJ whole genome shotgun (WGS) entry which is preliminary data.</text>
</comment>
<dbReference type="GO" id="GO:0005737">
    <property type="term" value="C:cytoplasm"/>
    <property type="evidence" value="ECO:0007669"/>
    <property type="project" value="TreeGrafter"/>
</dbReference>
<dbReference type="EMBL" id="JANBOI010000040">
    <property type="protein sequence ID" value="KAJ1735119.1"/>
    <property type="molecule type" value="Genomic_DNA"/>
</dbReference>
<dbReference type="Pfam" id="PF04969">
    <property type="entry name" value="CS"/>
    <property type="match status" value="1"/>
</dbReference>
<dbReference type="Pfam" id="PF25556">
    <property type="entry name" value="SET_TTL"/>
    <property type="match status" value="2"/>
</dbReference>
<evidence type="ECO:0000313" key="2">
    <source>
        <dbReference type="EMBL" id="KAJ1735119.1"/>
    </source>
</evidence>
<sequence>MLQYGRFEAAHRQQLEALDLPRCLWRPLYEKIAREVFDIGEWVVLSEAEPGNGGASGATGLARHRLCLSADRLDTSGNVFLVDHAWTTTAGQAAEELASIPGLSERMERLTGICEPRDGPAAAPGSEALCEAIETNVSVVMSQAGVDEGRARELLLGCQGDPVEAIMAAGDSAQGGDGAAGGAQASLQSQVLRQLEADGGGGSADGPTQWATRNYECVQYSIGSGGALDAIDIRLPLRPGVRSGDVKCTFAPQHIAISVAGAVVVDGDLHARIDVDESTWAIEDGTLCVSLVKREAERWPVALVGEQHIDPRAHQNHLQRVLRELWRYFQGYDYLTQHAGHTLAKRTNWYIQDEVGLAVAHSDSPNVRCFPFLYLDSTGAMTPFSVLWPIAPVLRGDMLLRDYCPRWLSDPAQRMGYLQAIFPGPPQFALDAWERLAEEWARAAGSAERADLATAPMPKSALRSLYVAGAGTEAKCAIEGAGFALASTADDADVVMDDAPHADKLCGHHNLFAVLHSASNAVTTFQRIAGVQSRLGQRFHLRTQISEFIGAALMARDSWWLLASEPDALGVQPPAVLTSSWVAAVRHVDVGYTAAVRCPPTTVIGGRLSMAERLVLLAPNNGVYLWAKGTRVYQHQVTTSDGKPLACQVLGAAAVLTEVGFTQQAASELGPGGFPRFAREADRIAVDAMRLLLGVKGDGVGFGLFAFRFAFGEDGHGGVAPVLLGVRPVLVHEQLALDPSLIPSVAAVLAGEPREEHWRLAEADEA</sequence>
<dbReference type="InterPro" id="IPR007052">
    <property type="entry name" value="CS_dom"/>
</dbReference>
<keyword evidence="3" id="KW-1185">Reference proteome</keyword>
<dbReference type="OrthoDB" id="2127950at2759"/>
<dbReference type="Gene3D" id="1.10.8.10">
    <property type="entry name" value="DNA helicase RuvA subunit, C-terminal domain"/>
    <property type="match status" value="1"/>
</dbReference>
<dbReference type="SUPFAM" id="SSF49764">
    <property type="entry name" value="HSP20-like chaperones"/>
    <property type="match status" value="1"/>
</dbReference>
<dbReference type="CDD" id="cd06467">
    <property type="entry name" value="p23_NUDC_like"/>
    <property type="match status" value="1"/>
</dbReference>
<feature type="domain" description="CS" evidence="1">
    <location>
        <begin position="210"/>
        <end position="303"/>
    </location>
</feature>
<dbReference type="PANTHER" id="PTHR46088">
    <property type="entry name" value="TUBULIN--TYROSINE LIGASE-LIKE PROTEIN 12"/>
    <property type="match status" value="1"/>
</dbReference>
<dbReference type="InterPro" id="IPR008978">
    <property type="entry name" value="HSP20-like_chaperone"/>
</dbReference>
<protein>
    <recommendedName>
        <fullName evidence="1">CS domain-containing protein</fullName>
    </recommendedName>
</protein>
<proteinExistence type="predicted"/>
<dbReference type="InterPro" id="IPR057954">
    <property type="entry name" value="SET_TTL12"/>
</dbReference>
<evidence type="ECO:0000259" key="1">
    <source>
        <dbReference type="PROSITE" id="PS51203"/>
    </source>
</evidence>
<evidence type="ECO:0000313" key="3">
    <source>
        <dbReference type="Proteomes" id="UP001143981"/>
    </source>
</evidence>
<dbReference type="AlphaFoldDB" id="A0A9W7YHT4"/>
<dbReference type="PANTHER" id="PTHR46088:SF1">
    <property type="entry name" value="TUBULIN--TYROSINE LIGASE-LIKE PROTEIN 12"/>
    <property type="match status" value="1"/>
</dbReference>
<dbReference type="PROSITE" id="PS51203">
    <property type="entry name" value="CS"/>
    <property type="match status" value="1"/>
</dbReference>
<dbReference type="Gene3D" id="2.60.40.790">
    <property type="match status" value="1"/>
</dbReference>
<accession>A0A9W7YHT4</accession>
<reference evidence="2" key="1">
    <citation type="submission" date="2022-07" db="EMBL/GenBank/DDBJ databases">
        <title>Phylogenomic reconstructions and comparative analyses of Kickxellomycotina fungi.</title>
        <authorList>
            <person name="Reynolds N.K."/>
            <person name="Stajich J.E."/>
            <person name="Barry K."/>
            <person name="Grigoriev I.V."/>
            <person name="Crous P."/>
            <person name="Smith M.E."/>
        </authorList>
    </citation>
    <scope>NUCLEOTIDE SEQUENCE</scope>
    <source>
        <strain evidence="2">BCRC 34381</strain>
    </source>
</reference>
<name>A0A9W7YHT4_9FUNG</name>
<dbReference type="InterPro" id="IPR027749">
    <property type="entry name" value="TTLL12"/>
</dbReference>
<organism evidence="2 3">
    <name type="scientific">Coemansia biformis</name>
    <dbReference type="NCBI Taxonomy" id="1286918"/>
    <lineage>
        <taxon>Eukaryota</taxon>
        <taxon>Fungi</taxon>
        <taxon>Fungi incertae sedis</taxon>
        <taxon>Zoopagomycota</taxon>
        <taxon>Kickxellomycotina</taxon>
        <taxon>Kickxellomycetes</taxon>
        <taxon>Kickxellales</taxon>
        <taxon>Kickxellaceae</taxon>
        <taxon>Coemansia</taxon>
    </lineage>
</organism>
<dbReference type="Proteomes" id="UP001143981">
    <property type="component" value="Unassembled WGS sequence"/>
</dbReference>
<gene>
    <name evidence="2" type="ORF">LPJ61_000713</name>
</gene>